<feature type="compositionally biased region" description="Low complexity" evidence="4">
    <location>
        <begin position="102"/>
        <end position="116"/>
    </location>
</feature>
<dbReference type="InterPro" id="IPR015894">
    <property type="entry name" value="Guanylate-bd_N"/>
</dbReference>
<protein>
    <recommendedName>
        <fullName evidence="5">GB1/RHD3-type G domain-containing protein</fullName>
    </recommendedName>
</protein>
<feature type="region of interest" description="Disordered" evidence="4">
    <location>
        <begin position="68"/>
        <end position="134"/>
    </location>
</feature>
<comment type="similarity">
    <text evidence="3">Belongs to the TRAFAC class dynamin-like GTPase superfamily. GB1/RHD3 GTPase family.</text>
</comment>
<accession>A0A8C0GWA3</accession>
<evidence type="ECO:0000256" key="4">
    <source>
        <dbReference type="SAM" id="MobiDB-lite"/>
    </source>
</evidence>
<evidence type="ECO:0000313" key="6">
    <source>
        <dbReference type="Ensembl" id="ENSCABP00000012993.1"/>
    </source>
</evidence>
<dbReference type="Ensembl" id="ENSCABT00000014249.1">
    <property type="protein sequence ID" value="ENSCABP00000012993.1"/>
    <property type="gene ID" value="ENSCABG00000009733.1"/>
</dbReference>
<organism evidence="6 7">
    <name type="scientific">Chelonoidis abingdonii</name>
    <name type="common">Abingdon island giant tortoise</name>
    <name type="synonym">Testudo abingdonii</name>
    <dbReference type="NCBI Taxonomy" id="106734"/>
    <lineage>
        <taxon>Eukaryota</taxon>
        <taxon>Metazoa</taxon>
        <taxon>Chordata</taxon>
        <taxon>Craniata</taxon>
        <taxon>Vertebrata</taxon>
        <taxon>Euteleostomi</taxon>
        <taxon>Archelosauria</taxon>
        <taxon>Testudinata</taxon>
        <taxon>Testudines</taxon>
        <taxon>Cryptodira</taxon>
        <taxon>Durocryptodira</taxon>
        <taxon>Testudinoidea</taxon>
        <taxon>Testudinidae</taxon>
        <taxon>Chelonoidis</taxon>
    </lineage>
</organism>
<dbReference type="GO" id="GO:0003924">
    <property type="term" value="F:GTPase activity"/>
    <property type="evidence" value="ECO:0007669"/>
    <property type="project" value="InterPro"/>
</dbReference>
<evidence type="ECO:0000259" key="5">
    <source>
        <dbReference type="PROSITE" id="PS51715"/>
    </source>
</evidence>
<keyword evidence="1" id="KW-0547">Nucleotide-binding</keyword>
<dbReference type="PROSITE" id="PS51715">
    <property type="entry name" value="G_GB1_RHD3"/>
    <property type="match status" value="1"/>
</dbReference>
<feature type="compositionally biased region" description="Basic and acidic residues" evidence="4">
    <location>
        <begin position="88"/>
        <end position="98"/>
    </location>
</feature>
<dbReference type="Proteomes" id="UP000694404">
    <property type="component" value="Unplaced"/>
</dbReference>
<dbReference type="InterPro" id="IPR027417">
    <property type="entry name" value="P-loop_NTPase"/>
</dbReference>
<sequence length="134" mass="14037">VTSPRRAWPVCLVANLASGELEVTEEALEALRGVDQHVVVVAVAGLYRTGKSYLLNQLAGRRTGETFCFTSPQGRPGNPPAPSGLRESLIEPRERGAGRDLAGSSRAAPGAEAGPGTENSRDRGLSNLRPMCAG</sequence>
<proteinExistence type="inferred from homology"/>
<evidence type="ECO:0000256" key="1">
    <source>
        <dbReference type="ARBA" id="ARBA00022741"/>
    </source>
</evidence>
<dbReference type="InterPro" id="IPR030386">
    <property type="entry name" value="G_GB1_RHD3_dom"/>
</dbReference>
<name>A0A8C0GWA3_CHEAB</name>
<dbReference type="PANTHER" id="PTHR10751">
    <property type="entry name" value="GUANYLATE BINDING PROTEIN"/>
    <property type="match status" value="1"/>
</dbReference>
<feature type="domain" description="GB1/RHD3-type G" evidence="5">
    <location>
        <begin position="35"/>
        <end position="134"/>
    </location>
</feature>
<dbReference type="SUPFAM" id="SSF52540">
    <property type="entry name" value="P-loop containing nucleoside triphosphate hydrolases"/>
    <property type="match status" value="1"/>
</dbReference>
<evidence type="ECO:0000256" key="2">
    <source>
        <dbReference type="ARBA" id="ARBA00023134"/>
    </source>
</evidence>
<reference evidence="6" key="1">
    <citation type="submission" date="2025-08" db="UniProtKB">
        <authorList>
            <consortium name="Ensembl"/>
        </authorList>
    </citation>
    <scope>IDENTIFICATION</scope>
</reference>
<dbReference type="Gene3D" id="3.40.50.300">
    <property type="entry name" value="P-loop containing nucleotide triphosphate hydrolases"/>
    <property type="match status" value="1"/>
</dbReference>
<dbReference type="Pfam" id="PF02263">
    <property type="entry name" value="GBP"/>
    <property type="match status" value="1"/>
</dbReference>
<dbReference type="GO" id="GO:0005525">
    <property type="term" value="F:GTP binding"/>
    <property type="evidence" value="ECO:0007669"/>
    <property type="project" value="UniProtKB-KW"/>
</dbReference>
<dbReference type="GeneTree" id="ENSGT01100000266183"/>
<keyword evidence="2" id="KW-0342">GTP-binding</keyword>
<evidence type="ECO:0000313" key="7">
    <source>
        <dbReference type="Proteomes" id="UP000694404"/>
    </source>
</evidence>
<evidence type="ECO:0000256" key="3">
    <source>
        <dbReference type="PROSITE-ProRule" id="PRU01052"/>
    </source>
</evidence>
<dbReference type="AlphaFoldDB" id="A0A8C0GWA3"/>
<reference evidence="6" key="2">
    <citation type="submission" date="2025-09" db="UniProtKB">
        <authorList>
            <consortium name="Ensembl"/>
        </authorList>
    </citation>
    <scope>IDENTIFICATION</scope>
</reference>
<keyword evidence="7" id="KW-1185">Reference proteome</keyword>